<name>A0A0F9T6A1_9ZZZZ</name>
<accession>A0A0F9T6A1</accession>
<dbReference type="AlphaFoldDB" id="A0A0F9T6A1"/>
<evidence type="ECO:0000313" key="1">
    <source>
        <dbReference type="EMBL" id="KKN70412.1"/>
    </source>
</evidence>
<reference evidence="1" key="1">
    <citation type="journal article" date="2015" name="Nature">
        <title>Complex archaea that bridge the gap between prokaryotes and eukaryotes.</title>
        <authorList>
            <person name="Spang A."/>
            <person name="Saw J.H."/>
            <person name="Jorgensen S.L."/>
            <person name="Zaremba-Niedzwiedzka K."/>
            <person name="Martijn J."/>
            <person name="Lind A.E."/>
            <person name="van Eijk R."/>
            <person name="Schleper C."/>
            <person name="Guy L."/>
            <person name="Ettema T.J."/>
        </authorList>
    </citation>
    <scope>NUCLEOTIDE SEQUENCE</scope>
</reference>
<sequence>MGIGMASAPMGRQHIPVGRIKGTGIRLKVVDRKTGKQVNYGVQFNNTTSEIEALPDLIVTMEQK</sequence>
<proteinExistence type="predicted"/>
<dbReference type="EMBL" id="LAZR01000403">
    <property type="protein sequence ID" value="KKN70412.1"/>
    <property type="molecule type" value="Genomic_DNA"/>
</dbReference>
<gene>
    <name evidence="1" type="ORF">LCGC14_0431070</name>
</gene>
<organism evidence="1">
    <name type="scientific">marine sediment metagenome</name>
    <dbReference type="NCBI Taxonomy" id="412755"/>
    <lineage>
        <taxon>unclassified sequences</taxon>
        <taxon>metagenomes</taxon>
        <taxon>ecological metagenomes</taxon>
    </lineage>
</organism>
<comment type="caution">
    <text evidence="1">The sequence shown here is derived from an EMBL/GenBank/DDBJ whole genome shotgun (WGS) entry which is preliminary data.</text>
</comment>
<protein>
    <submittedName>
        <fullName evidence="1">Uncharacterized protein</fullName>
    </submittedName>
</protein>